<evidence type="ECO:0000256" key="6">
    <source>
        <dbReference type="ARBA" id="ARBA00023192"/>
    </source>
</evidence>
<dbReference type="SUPFAM" id="SSF53383">
    <property type="entry name" value="PLP-dependent transferases"/>
    <property type="match status" value="1"/>
</dbReference>
<evidence type="ECO:0000313" key="11">
    <source>
        <dbReference type="EMBL" id="KAB5591419.1"/>
    </source>
</evidence>
<evidence type="ECO:0000256" key="8">
    <source>
        <dbReference type="PIRSR" id="PIRSR001434-2"/>
    </source>
</evidence>
<dbReference type="FunFam" id="3.40.640.10:FF:000009">
    <property type="entry name" value="Cystathionine gamma-synthase homolog"/>
    <property type="match status" value="1"/>
</dbReference>
<feature type="compositionally biased region" description="Polar residues" evidence="10">
    <location>
        <begin position="435"/>
        <end position="445"/>
    </location>
</feature>
<dbReference type="Gene3D" id="3.90.1150.10">
    <property type="entry name" value="Aspartate Aminotransferase, domain 1"/>
    <property type="match status" value="1"/>
</dbReference>
<dbReference type="InterPro" id="IPR015421">
    <property type="entry name" value="PyrdxlP-dep_Trfase_major"/>
</dbReference>
<dbReference type="CDD" id="cd00614">
    <property type="entry name" value="CGS_like"/>
    <property type="match status" value="1"/>
</dbReference>
<evidence type="ECO:0000256" key="5">
    <source>
        <dbReference type="ARBA" id="ARBA00022898"/>
    </source>
</evidence>
<dbReference type="PANTHER" id="PTHR11808">
    <property type="entry name" value="TRANS-SULFURATION ENZYME FAMILY MEMBER"/>
    <property type="match status" value="1"/>
</dbReference>
<keyword evidence="12" id="KW-1185">Reference proteome</keyword>
<organism evidence="11 12">
    <name type="scientific">Ceratobasidium theobromae</name>
    <dbReference type="NCBI Taxonomy" id="1582974"/>
    <lineage>
        <taxon>Eukaryota</taxon>
        <taxon>Fungi</taxon>
        <taxon>Dikarya</taxon>
        <taxon>Basidiomycota</taxon>
        <taxon>Agaricomycotina</taxon>
        <taxon>Agaricomycetes</taxon>
        <taxon>Cantharellales</taxon>
        <taxon>Ceratobasidiaceae</taxon>
        <taxon>Ceratobasidium</taxon>
    </lineage>
</organism>
<keyword evidence="6" id="KW-0028">Amino-acid biosynthesis</keyword>
<sequence length="476" mass="50602">MAYTAGFGTRAIHVGSEANPETGAVIAPISLSTTYKQDGVGKHKGYEYSRSGNPNRDQLERLLASIEAGGGDAVTFASGSATTATVLQALGPSAHVVSVNDVYGGTFRYMTRVAKENQGLDTTFVDLENCSDEEITASFRDNTKLIWIESPTNPTLRLIDIRRIARLARAHPSNPLVLVDNTFLSPYYSSPLLLGADAVVHSMTKYINGHSDVVMGALIVPSASTHPRAAAFAERVRFLQNATGAVPSPHDCWLAHRGAKTLHLRMQAHGRNALKVAAYLESIAGPQSAVESVTYPGLASHPRHDLALKQLSPHAKKFIDSLSTRETTLGVPFGGMISFRIAGGLDTAESFLVNSHYFTLAESLGGVESLGEVPAIMTHGSIPEAERNALGITSNLIRLSVGVEDADDLIADIQQALRAAVPHATVPSTLPIDTPESSRSLNDTPEGSIPATPSEAIPAVPFTTPPKLDQLTTIAY</sequence>
<evidence type="ECO:0000256" key="2">
    <source>
        <dbReference type="ARBA" id="ARBA00005038"/>
    </source>
</evidence>
<name>A0A5N5QIG4_9AGAM</name>
<comment type="pathway">
    <text evidence="2">Amino-acid biosynthesis; L-cysteine biosynthesis; L-cysteine from L-homocysteine and L-serine: step 2/2.</text>
</comment>
<keyword evidence="6" id="KW-0198">Cysteine biosynthesis</keyword>
<dbReference type="GO" id="GO:0004123">
    <property type="term" value="F:cystathionine gamma-lyase activity"/>
    <property type="evidence" value="ECO:0007669"/>
    <property type="project" value="TreeGrafter"/>
</dbReference>
<dbReference type="EC" id="4.4.1.1" evidence="4"/>
<comment type="cofactor">
    <cofactor evidence="1 9">
        <name>pyridoxal 5'-phosphate</name>
        <dbReference type="ChEBI" id="CHEBI:597326"/>
    </cofactor>
</comment>
<dbReference type="Pfam" id="PF01053">
    <property type="entry name" value="Cys_Met_Meta_PP"/>
    <property type="match status" value="1"/>
</dbReference>
<dbReference type="Proteomes" id="UP000383932">
    <property type="component" value="Unassembled WGS sequence"/>
</dbReference>
<dbReference type="EMBL" id="SSOP01000106">
    <property type="protein sequence ID" value="KAB5591419.1"/>
    <property type="molecule type" value="Genomic_DNA"/>
</dbReference>
<evidence type="ECO:0000256" key="3">
    <source>
        <dbReference type="ARBA" id="ARBA00009077"/>
    </source>
</evidence>
<comment type="similarity">
    <text evidence="3 9">Belongs to the trans-sulfuration enzymes family.</text>
</comment>
<evidence type="ECO:0000256" key="7">
    <source>
        <dbReference type="ARBA" id="ARBA00029853"/>
    </source>
</evidence>
<protein>
    <recommendedName>
        <fullName evidence="4">cystathionine gamma-lyase</fullName>
        <ecNumber evidence="4">4.4.1.1</ecNumber>
    </recommendedName>
    <alternativeName>
        <fullName evidence="7">Gamma-cystathionase</fullName>
    </alternativeName>
</protein>
<feature type="region of interest" description="Disordered" evidence="10">
    <location>
        <begin position="427"/>
        <end position="464"/>
    </location>
</feature>
<evidence type="ECO:0000256" key="4">
    <source>
        <dbReference type="ARBA" id="ARBA00012085"/>
    </source>
</evidence>
<dbReference type="AlphaFoldDB" id="A0A5N5QIG4"/>
<evidence type="ECO:0000256" key="9">
    <source>
        <dbReference type="RuleBase" id="RU362118"/>
    </source>
</evidence>
<dbReference type="GO" id="GO:0019346">
    <property type="term" value="P:transsulfuration"/>
    <property type="evidence" value="ECO:0007669"/>
    <property type="project" value="InterPro"/>
</dbReference>
<feature type="modified residue" description="N6-(pyridoxal phosphate)lysine" evidence="8">
    <location>
        <position position="205"/>
    </location>
</feature>
<evidence type="ECO:0000313" key="12">
    <source>
        <dbReference type="Proteomes" id="UP000383932"/>
    </source>
</evidence>
<dbReference type="InterPro" id="IPR015424">
    <property type="entry name" value="PyrdxlP-dep_Trfase"/>
</dbReference>
<comment type="caution">
    <text evidence="11">The sequence shown here is derived from an EMBL/GenBank/DDBJ whole genome shotgun (WGS) entry which is preliminary data.</text>
</comment>
<dbReference type="GO" id="GO:0030170">
    <property type="term" value="F:pyridoxal phosphate binding"/>
    <property type="evidence" value="ECO:0007669"/>
    <property type="project" value="InterPro"/>
</dbReference>
<reference evidence="11 12" key="1">
    <citation type="journal article" date="2019" name="Fungal Biol. Biotechnol.">
        <title>Draft genome sequence of fastidious pathogen Ceratobasidium theobromae, which causes vascular-streak dieback in Theobroma cacao.</title>
        <authorList>
            <person name="Ali S.S."/>
            <person name="Asman A."/>
            <person name="Shao J."/>
            <person name="Firmansyah A.P."/>
            <person name="Susilo A.W."/>
            <person name="Rosmana A."/>
            <person name="McMahon P."/>
            <person name="Junaid M."/>
            <person name="Guest D."/>
            <person name="Kheng T.Y."/>
            <person name="Meinhardt L.W."/>
            <person name="Bailey B.A."/>
        </authorList>
    </citation>
    <scope>NUCLEOTIDE SEQUENCE [LARGE SCALE GENOMIC DNA]</scope>
    <source>
        <strain evidence="11 12">CT2</strain>
    </source>
</reference>
<accession>A0A5N5QIG4</accession>
<dbReference type="InterPro" id="IPR000277">
    <property type="entry name" value="Cys/Met-Metab_PyrdxlP-dep_enz"/>
</dbReference>
<dbReference type="InterPro" id="IPR015422">
    <property type="entry name" value="PyrdxlP-dep_Trfase_small"/>
</dbReference>
<evidence type="ECO:0000256" key="10">
    <source>
        <dbReference type="SAM" id="MobiDB-lite"/>
    </source>
</evidence>
<dbReference type="Gene3D" id="3.40.640.10">
    <property type="entry name" value="Type I PLP-dependent aspartate aminotransferase-like (Major domain)"/>
    <property type="match status" value="1"/>
</dbReference>
<dbReference type="GO" id="GO:0019343">
    <property type="term" value="P:cysteine biosynthetic process via cystathionine"/>
    <property type="evidence" value="ECO:0007669"/>
    <property type="project" value="TreeGrafter"/>
</dbReference>
<proteinExistence type="inferred from homology"/>
<dbReference type="OrthoDB" id="3512640at2759"/>
<gene>
    <name evidence="11" type="ORF">CTheo_5136</name>
</gene>
<dbReference type="PIRSF" id="PIRSF001434">
    <property type="entry name" value="CGS"/>
    <property type="match status" value="1"/>
</dbReference>
<dbReference type="GO" id="GO:0005737">
    <property type="term" value="C:cytoplasm"/>
    <property type="evidence" value="ECO:0007669"/>
    <property type="project" value="TreeGrafter"/>
</dbReference>
<dbReference type="PANTHER" id="PTHR11808:SF15">
    <property type="entry name" value="CYSTATHIONINE GAMMA-LYASE"/>
    <property type="match status" value="1"/>
</dbReference>
<evidence type="ECO:0000256" key="1">
    <source>
        <dbReference type="ARBA" id="ARBA00001933"/>
    </source>
</evidence>
<keyword evidence="5 8" id="KW-0663">Pyridoxal phosphate</keyword>